<dbReference type="PANTHER" id="PTHR43784:SF2">
    <property type="entry name" value="GDSL-LIKE LIPASE_ACYLHYDROLASE, PUTATIVE (AFU_ORTHOLOGUE AFUA_2G00820)-RELATED"/>
    <property type="match status" value="1"/>
</dbReference>
<dbReference type="InterPro" id="IPR053140">
    <property type="entry name" value="GDSL_Rv0518-like"/>
</dbReference>
<evidence type="ECO:0000256" key="2">
    <source>
        <dbReference type="ARBA" id="ARBA00023157"/>
    </source>
</evidence>
<feature type="compositionally biased region" description="Low complexity" evidence="3">
    <location>
        <begin position="274"/>
        <end position="300"/>
    </location>
</feature>
<dbReference type="InterPro" id="IPR013320">
    <property type="entry name" value="ConA-like_dom_sf"/>
</dbReference>
<evidence type="ECO:0000313" key="6">
    <source>
        <dbReference type="EMBL" id="KAA2249537.1"/>
    </source>
</evidence>
<sequence>MVRCLNGSVVVLATAVALAVGVAGPATAAQPVAHAGPQPSAGPSGKDAQPQDPAEATAVQQAKDTGKPVEVDGHQTQMSTVLANPDRTFTLQANARPVRVNKDGGWKAVDTTLAKRGDGLLAPAAAAVDVAFSPGGSAPLVTLAKGDKKLQLSWPTPLPAPVLNGSAATYPAVFPGVDLQVSATADSYSETLIVHDATAAKNPALANVTLTATGTGLALSASPDGTLTAKDSAGADVLHGTMPIMWDSHHDDHIGPAPTSTEPGSGRVTPLKVTTAPASTSAAAPRASTTTTDSGPPTTSLVITPDPAALTGPDVIYPVFIDPSMSPNSTDWSEYTENGWSYVNANQDAQVGQCGTWPGCSGLTKARSFFRMPTPDLAARNGRNAVVSSAWFYATQVHGATKCTAQPVDLWRTNALGSASSWPGPSGWKIDQQSSAAGDTCGGPGSIQFNAMGVAVDAANGSWPEIAFGLVSPNENDQNQWKKFGNNASLSITFAFPPNPASALGVAGAVMCTGTAVAPTGQPTLLASATDNNNPPLNTGLNYQVFTATGSNMAAASPAVWTASGSTGAWTVNPSLGDGAWAYRVAVQNSMPGDGSGGVWNGTWSPWVWFYTRATPPQPTPTISSLDYQPNYWGPARGSFTVNAGGATNIAGFTYTFAGSGSEATPNTGDCDYNKTFTNGGWVANTNGAATVTVPAGMTPGYHTLYVRSFDDAHNLSPESTAYTFYTAPDYGVNTRLQAGDATQVTVSQPAGQNIPTSSVDCVQPCPAGSKGLLFKGTAVNQSFTMSVNTPIEADYALGAHVAKGPYTALLGLAVDGTPVGPADSAVNCNNCAQLSVYRPLGGVHLTKGQHLLKATLVNPVSMVTGADAQRGWNAQVDDLTVIPINNVITDNFTDAMNNHGISNDTATGNGNFDLEGGSLSAQAMAAAGLAPGQKVTISGTTFTMPAANSTGNDNVVAAGQTIPLPTVKSNAVGLLVASTCGNSPQVTGTLAYADGKTTSNPFYPQVSDWVTASANTAAFTLPYRNVAGGQETGVQPRVYAIFLPADPSKTLASITLPLIGTNFLPGCPQPALHVLAMAARPVSAGWLGTWAAPADATTIPPGGSGFANQTLRMVVHPTVTGTTTRIRLSNTGASAPVTIDAATMSAQSGTGAATTGAPAALSFCAAAGQTLGCGARTVTIPVGGEIYSDPIAYPTITGASGNLTVSLHLPAAVTQAPTHGLTNTTNYLATGNTTTNADGSPYTTSVTSSYYLTGVDVSTTDSSAGTVAVLGDQTSTGRASNGTFPTWVDDLPAKLGSSLPGSIVNTSLAGIQPTGAWKLNDGTGTTATDTSGSHNGTLTDGATWSNDHNGSATFYGTHGIITTTGTTLNTTQSYSIAAWVKLTSTNNFYTAVGQGGATMGAFYLQYSAEMKAWAFVSPNSDSPTAPQSSAHATSPPALNTWTHLIGAFDAATGTMSLYVNGQLAGTATNPTPWNAAAPLSIGGVQGTNGGTSNFFNGSVSGVRAYQRALTATDATLIYTAPSVGTPPGIGAATTANAGATLNNTALDEPNLRTVVVALGTNDILAGTDAATIERNLTALMNASSPAGMKRYFRSDGSALHLVIATIAPLGLDGSDQREKNRQQLNTDILAHYNAYGADDVVDFSTAVQSSTDNTKTDPSFLTSGIPNAAYHDKLAQTLSDATGFPATVQL</sequence>
<dbReference type="Gene3D" id="3.40.50.1110">
    <property type="entry name" value="SGNH hydrolase"/>
    <property type="match status" value="1"/>
</dbReference>
<dbReference type="SUPFAM" id="SSF49899">
    <property type="entry name" value="Concanavalin A-like lectins/glucanases"/>
    <property type="match status" value="1"/>
</dbReference>
<dbReference type="Proteomes" id="UP000323454">
    <property type="component" value="Unassembled WGS sequence"/>
</dbReference>
<dbReference type="EMBL" id="VUOB01000094">
    <property type="protein sequence ID" value="KAA2249537.1"/>
    <property type="molecule type" value="Genomic_DNA"/>
</dbReference>
<evidence type="ECO:0000313" key="7">
    <source>
        <dbReference type="Proteomes" id="UP000323454"/>
    </source>
</evidence>
<feature type="region of interest" description="Disordered" evidence="3">
    <location>
        <begin position="1322"/>
        <end position="1343"/>
    </location>
</feature>
<evidence type="ECO:0000256" key="4">
    <source>
        <dbReference type="SAM" id="SignalP"/>
    </source>
</evidence>
<organism evidence="6 7">
    <name type="scientific">Solihabitans fulvus</name>
    <dbReference type="NCBI Taxonomy" id="1892852"/>
    <lineage>
        <taxon>Bacteria</taxon>
        <taxon>Bacillati</taxon>
        <taxon>Actinomycetota</taxon>
        <taxon>Actinomycetes</taxon>
        <taxon>Pseudonocardiales</taxon>
        <taxon>Pseudonocardiaceae</taxon>
        <taxon>Solihabitans</taxon>
    </lineage>
</organism>
<dbReference type="Gene3D" id="2.60.120.200">
    <property type="match status" value="1"/>
</dbReference>
<dbReference type="SMART" id="SM00560">
    <property type="entry name" value="LamGL"/>
    <property type="match status" value="1"/>
</dbReference>
<proteinExistence type="predicted"/>
<keyword evidence="2" id="KW-1015">Disulfide bond</keyword>
<dbReference type="InterPro" id="IPR006558">
    <property type="entry name" value="LamG-like"/>
</dbReference>
<evidence type="ECO:0000256" key="1">
    <source>
        <dbReference type="ARBA" id="ARBA00022729"/>
    </source>
</evidence>
<gene>
    <name evidence="6" type="ORF">F0L68_39280</name>
</gene>
<dbReference type="OrthoDB" id="324838at2"/>
<feature type="domain" description="LamG-like jellyroll fold" evidence="5">
    <location>
        <begin position="1373"/>
        <end position="1513"/>
    </location>
</feature>
<dbReference type="SUPFAM" id="SSF52266">
    <property type="entry name" value="SGNH hydrolase"/>
    <property type="match status" value="1"/>
</dbReference>
<comment type="caution">
    <text evidence="6">The sequence shown here is derived from an EMBL/GenBank/DDBJ whole genome shotgun (WGS) entry which is preliminary data.</text>
</comment>
<dbReference type="GO" id="GO:0016787">
    <property type="term" value="F:hydrolase activity"/>
    <property type="evidence" value="ECO:0007669"/>
    <property type="project" value="UniProtKB-KW"/>
</dbReference>
<dbReference type="RefSeq" id="WP_149855010.1">
    <property type="nucleotide sequence ID" value="NZ_VUOB01000094.1"/>
</dbReference>
<dbReference type="PANTHER" id="PTHR43784">
    <property type="entry name" value="GDSL-LIKE LIPASE/ACYLHYDROLASE, PUTATIVE (AFU_ORTHOLOGUE AFUA_2G00820)-RELATED"/>
    <property type="match status" value="1"/>
</dbReference>
<name>A0A5B2WHB9_9PSEU</name>
<feature type="chain" id="PRO_5022984115" evidence="4">
    <location>
        <begin position="29"/>
        <end position="1691"/>
    </location>
</feature>
<feature type="compositionally biased region" description="Low complexity" evidence="3">
    <location>
        <begin position="1322"/>
        <end position="1334"/>
    </location>
</feature>
<keyword evidence="6" id="KW-0378">Hydrolase</keyword>
<dbReference type="Pfam" id="PF13385">
    <property type="entry name" value="Laminin_G_3"/>
    <property type="match status" value="1"/>
</dbReference>
<reference evidence="6 7" key="1">
    <citation type="submission" date="2019-09" db="EMBL/GenBank/DDBJ databases">
        <title>Goodfellowia gen. nov., a new genus of the Pseudonocardineae related to Actinoalloteichus, containing Goodfellowia coeruleoviolacea gen. nov., comb. nov. gen. nov., comb. nov.</title>
        <authorList>
            <person name="Labeda D."/>
        </authorList>
    </citation>
    <scope>NUCLEOTIDE SEQUENCE [LARGE SCALE GENOMIC DNA]</scope>
    <source>
        <strain evidence="6 7">AN110305</strain>
    </source>
</reference>
<feature type="region of interest" description="Disordered" evidence="3">
    <location>
        <begin position="30"/>
        <end position="72"/>
    </location>
</feature>
<feature type="region of interest" description="Disordered" evidence="3">
    <location>
        <begin position="274"/>
        <end position="307"/>
    </location>
</feature>
<keyword evidence="7" id="KW-1185">Reference proteome</keyword>
<feature type="signal peptide" evidence="4">
    <location>
        <begin position="1"/>
        <end position="28"/>
    </location>
</feature>
<dbReference type="InterPro" id="IPR036514">
    <property type="entry name" value="SGNH_hydro_sf"/>
</dbReference>
<evidence type="ECO:0000259" key="5">
    <source>
        <dbReference type="SMART" id="SM00560"/>
    </source>
</evidence>
<accession>A0A5B2WHB9</accession>
<keyword evidence="1 4" id="KW-0732">Signal</keyword>
<reference evidence="6 7" key="2">
    <citation type="submission" date="2019-09" db="EMBL/GenBank/DDBJ databases">
        <authorList>
            <person name="Jin C."/>
        </authorList>
    </citation>
    <scope>NUCLEOTIDE SEQUENCE [LARGE SCALE GENOMIC DNA]</scope>
    <source>
        <strain evidence="6 7">AN110305</strain>
    </source>
</reference>
<evidence type="ECO:0000256" key="3">
    <source>
        <dbReference type="SAM" id="MobiDB-lite"/>
    </source>
</evidence>
<protein>
    <submittedName>
        <fullName evidence="6">SGNH hydrolase</fullName>
    </submittedName>
</protein>